<name>A0AAE0XH90_9PEZI</name>
<evidence type="ECO:0000313" key="2">
    <source>
        <dbReference type="EMBL" id="KAK3693210.1"/>
    </source>
</evidence>
<evidence type="ECO:0000313" key="3">
    <source>
        <dbReference type="Proteomes" id="UP001270362"/>
    </source>
</evidence>
<feature type="compositionally biased region" description="Polar residues" evidence="1">
    <location>
        <begin position="85"/>
        <end position="102"/>
    </location>
</feature>
<reference evidence="2" key="2">
    <citation type="submission" date="2023-06" db="EMBL/GenBank/DDBJ databases">
        <authorList>
            <consortium name="Lawrence Berkeley National Laboratory"/>
            <person name="Haridas S."/>
            <person name="Hensen N."/>
            <person name="Bonometti L."/>
            <person name="Westerberg I."/>
            <person name="Brannstrom I.O."/>
            <person name="Guillou S."/>
            <person name="Cros-Aarteil S."/>
            <person name="Calhoun S."/>
            <person name="Kuo A."/>
            <person name="Mondo S."/>
            <person name="Pangilinan J."/>
            <person name="Riley R."/>
            <person name="Labutti K."/>
            <person name="Andreopoulos B."/>
            <person name="Lipzen A."/>
            <person name="Chen C."/>
            <person name="Yanf M."/>
            <person name="Daum C."/>
            <person name="Ng V."/>
            <person name="Clum A."/>
            <person name="Steindorff A."/>
            <person name="Ohm R."/>
            <person name="Martin F."/>
            <person name="Silar P."/>
            <person name="Natvig D."/>
            <person name="Lalanne C."/>
            <person name="Gautier V."/>
            <person name="Ament-Velasquez S.L."/>
            <person name="Kruys A."/>
            <person name="Hutchinson M.I."/>
            <person name="Powell A.J."/>
            <person name="Barry K."/>
            <person name="Miller A.N."/>
            <person name="Grigoriev I.V."/>
            <person name="Debuchy R."/>
            <person name="Gladieux P."/>
            <person name="Thoren M.H."/>
            <person name="Johannesson H."/>
        </authorList>
    </citation>
    <scope>NUCLEOTIDE SEQUENCE</scope>
    <source>
        <strain evidence="2">CBS 314.62</strain>
    </source>
</reference>
<comment type="caution">
    <text evidence="2">The sequence shown here is derived from an EMBL/GenBank/DDBJ whole genome shotgun (WGS) entry which is preliminary data.</text>
</comment>
<evidence type="ECO:0000256" key="1">
    <source>
        <dbReference type="SAM" id="MobiDB-lite"/>
    </source>
</evidence>
<dbReference type="Proteomes" id="UP001270362">
    <property type="component" value="Unassembled WGS sequence"/>
</dbReference>
<protein>
    <submittedName>
        <fullName evidence="2">Uncharacterized protein</fullName>
    </submittedName>
</protein>
<gene>
    <name evidence="2" type="ORF">B0T22DRAFT_35335</name>
</gene>
<dbReference type="EMBL" id="JAULSO010000001">
    <property type="protein sequence ID" value="KAK3693210.1"/>
    <property type="molecule type" value="Genomic_DNA"/>
</dbReference>
<proteinExistence type="predicted"/>
<keyword evidence="3" id="KW-1185">Reference proteome</keyword>
<dbReference type="AlphaFoldDB" id="A0AAE0XH90"/>
<reference evidence="2" key="1">
    <citation type="journal article" date="2023" name="Mol. Phylogenet. Evol.">
        <title>Genome-scale phylogeny and comparative genomics of the fungal order Sordariales.</title>
        <authorList>
            <person name="Hensen N."/>
            <person name="Bonometti L."/>
            <person name="Westerberg I."/>
            <person name="Brannstrom I.O."/>
            <person name="Guillou S."/>
            <person name="Cros-Aarteil S."/>
            <person name="Calhoun S."/>
            <person name="Haridas S."/>
            <person name="Kuo A."/>
            <person name="Mondo S."/>
            <person name="Pangilinan J."/>
            <person name="Riley R."/>
            <person name="LaButti K."/>
            <person name="Andreopoulos B."/>
            <person name="Lipzen A."/>
            <person name="Chen C."/>
            <person name="Yan M."/>
            <person name="Daum C."/>
            <person name="Ng V."/>
            <person name="Clum A."/>
            <person name="Steindorff A."/>
            <person name="Ohm R.A."/>
            <person name="Martin F."/>
            <person name="Silar P."/>
            <person name="Natvig D.O."/>
            <person name="Lalanne C."/>
            <person name="Gautier V."/>
            <person name="Ament-Velasquez S.L."/>
            <person name="Kruys A."/>
            <person name="Hutchinson M.I."/>
            <person name="Powell A.J."/>
            <person name="Barry K."/>
            <person name="Miller A.N."/>
            <person name="Grigoriev I.V."/>
            <person name="Debuchy R."/>
            <person name="Gladieux P."/>
            <person name="Hiltunen Thoren M."/>
            <person name="Johannesson H."/>
        </authorList>
    </citation>
    <scope>NUCLEOTIDE SEQUENCE</scope>
    <source>
        <strain evidence="2">CBS 314.62</strain>
    </source>
</reference>
<sequence>MLCISRENSQKPISHTTLTLTLSDQQPDAKKEKLQMRLAKSYVLSLKLDGLKDIVEKMKDGPARESVAADLRALETFKRSDPAKTNHTKASSRSNPSIQASPGQRDRVLSYRSRPGQIALRQRPSLQLFQKRRPVFLVLRHRGRAQPLCHAVRGRDTGKAAKAMFWTLHFAALGIKPAVLPICLSYLSLLLNSLPNPMLEQPSIPCLPSAG</sequence>
<feature type="region of interest" description="Disordered" evidence="1">
    <location>
        <begin position="78"/>
        <end position="107"/>
    </location>
</feature>
<accession>A0AAE0XH90</accession>
<organism evidence="2 3">
    <name type="scientific">Podospora appendiculata</name>
    <dbReference type="NCBI Taxonomy" id="314037"/>
    <lineage>
        <taxon>Eukaryota</taxon>
        <taxon>Fungi</taxon>
        <taxon>Dikarya</taxon>
        <taxon>Ascomycota</taxon>
        <taxon>Pezizomycotina</taxon>
        <taxon>Sordariomycetes</taxon>
        <taxon>Sordariomycetidae</taxon>
        <taxon>Sordariales</taxon>
        <taxon>Podosporaceae</taxon>
        <taxon>Podospora</taxon>
    </lineage>
</organism>